<dbReference type="InterPro" id="IPR045584">
    <property type="entry name" value="Pilin-like"/>
</dbReference>
<name>D0KWL3_HALNC</name>
<dbReference type="KEGG" id="hna:Hneap_0146"/>
<keyword evidence="6 9" id="KW-0812">Transmembrane</keyword>
<dbReference type="GO" id="GO:0015627">
    <property type="term" value="C:type II protein secretion system complex"/>
    <property type="evidence" value="ECO:0007669"/>
    <property type="project" value="UniProtKB-UniRule"/>
</dbReference>
<keyword evidence="3" id="KW-1003">Cell membrane</keyword>
<dbReference type="EMBL" id="CP001801">
    <property type="protein sequence ID" value="ACX95010.1"/>
    <property type="molecule type" value="Genomic_DNA"/>
</dbReference>
<dbReference type="GO" id="GO:0015628">
    <property type="term" value="P:protein secretion by the type II secretion system"/>
    <property type="evidence" value="ECO:0007669"/>
    <property type="project" value="UniProtKB-UniRule"/>
</dbReference>
<sequence>MTTTTKTRAQGFTLLEVLIALVVLAIALAAVIKVSGQSAQTLDRLRADTAATVIADDLCARLQLSAQAPELGTRQSQVEINGQSWRVRQTVSAGQVPGVLKVAYLVETPAPYAGQASIVTYFYPPAQKAP</sequence>
<dbReference type="NCBIfam" id="TIGR01707">
    <property type="entry name" value="gspI"/>
    <property type="match status" value="1"/>
</dbReference>
<dbReference type="PROSITE" id="PS00409">
    <property type="entry name" value="PROKAR_NTER_METHYL"/>
    <property type="match status" value="1"/>
</dbReference>
<organism evidence="11 12">
    <name type="scientific">Halothiobacillus neapolitanus (strain ATCC 23641 / DSM 15147 / CIP 104769 / NCIMB 8539 / c2)</name>
    <name type="common">Thiobacillus neapolitanus</name>
    <dbReference type="NCBI Taxonomy" id="555778"/>
    <lineage>
        <taxon>Bacteria</taxon>
        <taxon>Pseudomonadati</taxon>
        <taxon>Pseudomonadota</taxon>
        <taxon>Gammaproteobacteria</taxon>
        <taxon>Chromatiales</taxon>
        <taxon>Halothiobacillaceae</taxon>
        <taxon>Halothiobacillus</taxon>
    </lineage>
</organism>
<dbReference type="InterPro" id="IPR003413">
    <property type="entry name" value="T2SS_GspI_C"/>
</dbReference>
<dbReference type="AlphaFoldDB" id="D0KWL3"/>
<evidence type="ECO:0000313" key="11">
    <source>
        <dbReference type="EMBL" id="ACX95010.1"/>
    </source>
</evidence>
<evidence type="ECO:0000256" key="8">
    <source>
        <dbReference type="ARBA" id="ARBA00023136"/>
    </source>
</evidence>
<feature type="transmembrane region" description="Helical" evidence="9">
    <location>
        <begin position="12"/>
        <end position="32"/>
    </location>
</feature>
<evidence type="ECO:0000256" key="6">
    <source>
        <dbReference type="ARBA" id="ARBA00022692"/>
    </source>
</evidence>
<evidence type="ECO:0000313" key="12">
    <source>
        <dbReference type="Proteomes" id="UP000009102"/>
    </source>
</evidence>
<dbReference type="STRING" id="555778.Hneap_0146"/>
<dbReference type="PANTHER" id="PTHR38779:SF2">
    <property type="entry name" value="TYPE II SECRETION SYSTEM PROTEIN I-RELATED"/>
    <property type="match status" value="1"/>
</dbReference>
<comment type="PTM">
    <text evidence="9">Cleaved by prepilin peptidase.</text>
</comment>
<dbReference type="Proteomes" id="UP000009102">
    <property type="component" value="Chromosome"/>
</dbReference>
<comment type="function">
    <text evidence="9">Component of the type II secretion system required for the energy-dependent secretion of extracellular factors such as proteases and toxins from the periplasm.</text>
</comment>
<dbReference type="OrthoDB" id="6121517at2"/>
<dbReference type="Pfam" id="PF02501">
    <property type="entry name" value="T2SSI"/>
    <property type="match status" value="1"/>
</dbReference>
<evidence type="ECO:0000256" key="2">
    <source>
        <dbReference type="ARBA" id="ARBA00008358"/>
    </source>
</evidence>
<keyword evidence="12" id="KW-1185">Reference proteome</keyword>
<comment type="similarity">
    <text evidence="2 9">Belongs to the GSP I family.</text>
</comment>
<proteinExistence type="inferred from homology"/>
<protein>
    <recommendedName>
        <fullName evidence="9">Type II secretion system protein I</fullName>
        <shortName evidence="9">T2SS minor pseudopilin I</shortName>
    </recommendedName>
</protein>
<dbReference type="eggNOG" id="COG4967">
    <property type="taxonomic scope" value="Bacteria"/>
</dbReference>
<dbReference type="Gene3D" id="3.30.1300.30">
    <property type="entry name" value="GSPII I/J protein-like"/>
    <property type="match status" value="1"/>
</dbReference>
<evidence type="ECO:0000256" key="1">
    <source>
        <dbReference type="ARBA" id="ARBA00004377"/>
    </source>
</evidence>
<accession>D0KWL3</accession>
<gene>
    <name evidence="11" type="ordered locus">Hneap_0146</name>
</gene>
<keyword evidence="5 9" id="KW-0997">Cell inner membrane</keyword>
<dbReference type="PANTHER" id="PTHR38779">
    <property type="entry name" value="TYPE II SECRETION SYSTEM PROTEIN I-RELATED"/>
    <property type="match status" value="1"/>
</dbReference>
<comment type="subcellular location">
    <subcellularLocation>
        <location evidence="1 9">Cell inner membrane</location>
        <topology evidence="1 9">Single-pass membrane protein</topology>
    </subcellularLocation>
</comment>
<dbReference type="HOGENOM" id="CLU_121289_5_0_6"/>
<dbReference type="RefSeq" id="WP_012823046.1">
    <property type="nucleotide sequence ID" value="NC_013422.1"/>
</dbReference>
<dbReference type="InterPro" id="IPR012902">
    <property type="entry name" value="N_methyl_site"/>
</dbReference>
<evidence type="ECO:0000256" key="9">
    <source>
        <dbReference type="RuleBase" id="RU368030"/>
    </source>
</evidence>
<comment type="subunit">
    <text evidence="9">Type II secretion is composed of four main components: the outer membrane complex, the inner membrane complex, the cytoplasmic secretion ATPase and the periplasm-spanning pseudopilus.</text>
</comment>
<keyword evidence="8 9" id="KW-0472">Membrane</keyword>
<dbReference type="GO" id="GO:0005886">
    <property type="term" value="C:plasma membrane"/>
    <property type="evidence" value="ECO:0007669"/>
    <property type="project" value="UniProtKB-SubCell"/>
</dbReference>
<keyword evidence="4 9" id="KW-0488">Methylation</keyword>
<evidence type="ECO:0000256" key="3">
    <source>
        <dbReference type="ARBA" id="ARBA00022475"/>
    </source>
</evidence>
<dbReference type="Pfam" id="PF07963">
    <property type="entry name" value="N_methyl"/>
    <property type="match status" value="1"/>
</dbReference>
<feature type="domain" description="Type II secretion system protein GspI C-terminal" evidence="10">
    <location>
        <begin position="45"/>
        <end position="110"/>
    </location>
</feature>
<dbReference type="InterPro" id="IPR010052">
    <property type="entry name" value="T2SS_protein-GspI"/>
</dbReference>
<evidence type="ECO:0000256" key="4">
    <source>
        <dbReference type="ARBA" id="ARBA00022481"/>
    </source>
</evidence>
<evidence type="ECO:0000256" key="5">
    <source>
        <dbReference type="ARBA" id="ARBA00022519"/>
    </source>
</evidence>
<evidence type="ECO:0000259" key="10">
    <source>
        <dbReference type="Pfam" id="PF02501"/>
    </source>
</evidence>
<keyword evidence="7 9" id="KW-1133">Transmembrane helix</keyword>
<reference evidence="11 12" key="1">
    <citation type="submission" date="2009-10" db="EMBL/GenBank/DDBJ databases">
        <title>Complete sequence of Halothiobacillus neapolitanus c2.</title>
        <authorList>
            <consortium name="US DOE Joint Genome Institute"/>
            <person name="Lucas S."/>
            <person name="Copeland A."/>
            <person name="Lapidus A."/>
            <person name="Glavina del Rio T."/>
            <person name="Tice H."/>
            <person name="Bruce D."/>
            <person name="Goodwin L."/>
            <person name="Pitluck S."/>
            <person name="Davenport K."/>
            <person name="Brettin T."/>
            <person name="Detter J.C."/>
            <person name="Han C."/>
            <person name="Tapia R."/>
            <person name="Larimer F."/>
            <person name="Land M."/>
            <person name="Hauser L."/>
            <person name="Kyrpides N."/>
            <person name="Mikhailova N."/>
            <person name="Kerfeld C."/>
            <person name="Cannon G."/>
            <person name="Heinhort S."/>
        </authorList>
    </citation>
    <scope>NUCLEOTIDE SEQUENCE [LARGE SCALE GENOMIC DNA]</scope>
    <source>
        <strain evidence="12">ATCC 23641 / c2</strain>
    </source>
</reference>
<dbReference type="SUPFAM" id="SSF54523">
    <property type="entry name" value="Pili subunits"/>
    <property type="match status" value="1"/>
</dbReference>
<dbReference type="NCBIfam" id="TIGR02532">
    <property type="entry name" value="IV_pilin_GFxxxE"/>
    <property type="match status" value="1"/>
</dbReference>
<evidence type="ECO:0000256" key="7">
    <source>
        <dbReference type="ARBA" id="ARBA00022989"/>
    </source>
</evidence>